<keyword evidence="2" id="KW-1185">Reference proteome</keyword>
<dbReference type="AlphaFoldDB" id="A0A1G9D4P4"/>
<dbReference type="OrthoDB" id="281785at2"/>
<name>A0A1G9D4P4_9ACTN</name>
<dbReference type="EMBL" id="FNDJ01000017">
    <property type="protein sequence ID" value="SDK58674.1"/>
    <property type="molecule type" value="Genomic_DNA"/>
</dbReference>
<reference evidence="1 2" key="1">
    <citation type="submission" date="2016-10" db="EMBL/GenBank/DDBJ databases">
        <authorList>
            <person name="de Groot N.N."/>
        </authorList>
    </citation>
    <scope>NUCLEOTIDE SEQUENCE [LARGE SCALE GENOMIC DNA]</scope>
    <source>
        <strain evidence="1 2">CGMCC 4.6533</strain>
    </source>
</reference>
<dbReference type="Proteomes" id="UP000199202">
    <property type="component" value="Unassembled WGS sequence"/>
</dbReference>
<sequence>MRDYLVRQLNSVLRRPGMYGGEVSVRLVIDHLLHLERGDEAWAGEQRSLESRGAWTPTGVSGAFRDLIPAPYESGMASVYSQFARARGWLEADRTLTSDEYDQMRTQIPTWVTRDHSLSEVIDTFGPPSVLLGGNNPYYGKTLGYLTEPADTSMIFFHLWNGADPDAESTWPPRCDEAVLLAVRSGMGDFKAGFTFTPEGEKRRPAGG</sequence>
<gene>
    <name evidence="1" type="ORF">SAMN05421869_1178</name>
</gene>
<accession>A0A1G9D4P4</accession>
<protein>
    <submittedName>
        <fullName evidence="1">Uncharacterized protein</fullName>
    </submittedName>
</protein>
<evidence type="ECO:0000313" key="2">
    <source>
        <dbReference type="Proteomes" id="UP000199202"/>
    </source>
</evidence>
<organism evidence="1 2">
    <name type="scientific">Nonomuraea jiangxiensis</name>
    <dbReference type="NCBI Taxonomy" id="633440"/>
    <lineage>
        <taxon>Bacteria</taxon>
        <taxon>Bacillati</taxon>
        <taxon>Actinomycetota</taxon>
        <taxon>Actinomycetes</taxon>
        <taxon>Streptosporangiales</taxon>
        <taxon>Streptosporangiaceae</taxon>
        <taxon>Nonomuraea</taxon>
    </lineage>
</organism>
<proteinExistence type="predicted"/>
<evidence type="ECO:0000313" key="1">
    <source>
        <dbReference type="EMBL" id="SDK58674.1"/>
    </source>
</evidence>